<dbReference type="Proteomes" id="UP000426246">
    <property type="component" value="Chromosome"/>
</dbReference>
<dbReference type="OrthoDB" id="9759607at2"/>
<feature type="transmembrane region" description="Helical" evidence="1">
    <location>
        <begin position="147"/>
        <end position="169"/>
    </location>
</feature>
<gene>
    <name evidence="3" type="ORF">EHS13_34255</name>
</gene>
<dbReference type="InterPro" id="IPR043128">
    <property type="entry name" value="Rev_trsase/Diguanyl_cyclase"/>
</dbReference>
<dbReference type="SUPFAM" id="SSF55073">
    <property type="entry name" value="Nucleotide cyclase"/>
    <property type="match status" value="1"/>
</dbReference>
<proteinExistence type="predicted"/>
<evidence type="ECO:0000256" key="1">
    <source>
        <dbReference type="SAM" id="Phobius"/>
    </source>
</evidence>
<keyword evidence="1" id="KW-0472">Membrane</keyword>
<dbReference type="NCBIfam" id="TIGR00254">
    <property type="entry name" value="GGDEF"/>
    <property type="match status" value="1"/>
</dbReference>
<evidence type="ECO:0000313" key="3">
    <source>
        <dbReference type="EMBL" id="QGQ99567.1"/>
    </source>
</evidence>
<dbReference type="AlphaFoldDB" id="A0A6B8RUE1"/>
<evidence type="ECO:0000313" key="4">
    <source>
        <dbReference type="Proteomes" id="UP000426246"/>
    </source>
</evidence>
<dbReference type="InterPro" id="IPR050469">
    <property type="entry name" value="Diguanylate_Cyclase"/>
</dbReference>
<feature type="transmembrane region" description="Helical" evidence="1">
    <location>
        <begin position="40"/>
        <end position="61"/>
    </location>
</feature>
<dbReference type="PANTHER" id="PTHR45138">
    <property type="entry name" value="REGULATORY COMPONENTS OF SENSORY TRANSDUCTION SYSTEM"/>
    <property type="match status" value="1"/>
</dbReference>
<sequence length="345" mass="39218">MNILGNDHKLEIIFSLLRWFFVVASIVLFFEYYNDSTDKLIKFSILLFFGIIYMTVTEVVLHRKNIHPTIYSYMTKGGVIFDYMAILFVISLTGGTNSPLFPVAYLLILHASVYWGLAGGIVTALFVEVGYSAVIVFADGGYTAERLPYHVMNYIFVLMVGILGGFIVARGRKHFSDKNYFENMAKKDYLTGLFNHRSFQEQLKEIVHSKMNFILVMADIDLFKLINDHYGHIAGDKVLKEIGSLLEKCIPKSKGSSYRYGGEEFAILLYMEDLQQADNLIQQFREQLLKIHLEAGNEEMKVTMSFGAVLNQFEQPAELVAEADSLLYRAKAQGRNQIVWSTPAA</sequence>
<reference evidence="4" key="1">
    <citation type="submission" date="2018-11" db="EMBL/GenBank/DDBJ databases">
        <title>Complete genome sequence of Paenibacillus sp. ML311-T8.</title>
        <authorList>
            <person name="Nam Y.-D."/>
            <person name="Kang J."/>
            <person name="Chung W.-H."/>
            <person name="Park Y.S."/>
        </authorList>
    </citation>
    <scope>NUCLEOTIDE SEQUENCE [LARGE SCALE GENOMIC DNA]</scope>
    <source>
        <strain evidence="4">ML311-T8</strain>
    </source>
</reference>
<keyword evidence="1" id="KW-1133">Transmembrane helix</keyword>
<name>A0A6B8RUE1_9BACL</name>
<dbReference type="SMART" id="SM00267">
    <property type="entry name" value="GGDEF"/>
    <property type="match status" value="1"/>
</dbReference>
<dbReference type="Gene3D" id="3.30.70.270">
    <property type="match status" value="1"/>
</dbReference>
<dbReference type="PROSITE" id="PS50887">
    <property type="entry name" value="GGDEF"/>
    <property type="match status" value="1"/>
</dbReference>
<feature type="domain" description="GGDEF" evidence="2">
    <location>
        <begin position="211"/>
        <end position="343"/>
    </location>
</feature>
<dbReference type="GO" id="GO:0052621">
    <property type="term" value="F:diguanylate cyclase activity"/>
    <property type="evidence" value="ECO:0007669"/>
    <property type="project" value="TreeGrafter"/>
</dbReference>
<keyword evidence="4" id="KW-1185">Reference proteome</keyword>
<dbReference type="InterPro" id="IPR029787">
    <property type="entry name" value="Nucleotide_cyclase"/>
</dbReference>
<dbReference type="Pfam" id="PF00990">
    <property type="entry name" value="GGDEF"/>
    <property type="match status" value="1"/>
</dbReference>
<accession>A0A6B8RUE1</accession>
<feature type="transmembrane region" description="Helical" evidence="1">
    <location>
        <begin position="12"/>
        <end position="33"/>
    </location>
</feature>
<dbReference type="KEGG" id="ppsc:EHS13_34255"/>
<feature type="transmembrane region" description="Helical" evidence="1">
    <location>
        <begin position="104"/>
        <end position="127"/>
    </location>
</feature>
<evidence type="ECO:0000259" key="2">
    <source>
        <dbReference type="PROSITE" id="PS50887"/>
    </source>
</evidence>
<protein>
    <submittedName>
        <fullName evidence="3">GGDEF domain-containing protein</fullName>
    </submittedName>
</protein>
<organism evidence="3 4">
    <name type="scientific">Paenibacillus psychroresistens</name>
    <dbReference type="NCBI Taxonomy" id="1778678"/>
    <lineage>
        <taxon>Bacteria</taxon>
        <taxon>Bacillati</taxon>
        <taxon>Bacillota</taxon>
        <taxon>Bacilli</taxon>
        <taxon>Bacillales</taxon>
        <taxon>Paenibacillaceae</taxon>
        <taxon>Paenibacillus</taxon>
    </lineage>
</organism>
<dbReference type="FunFam" id="3.30.70.270:FF:000001">
    <property type="entry name" value="Diguanylate cyclase domain protein"/>
    <property type="match status" value="1"/>
</dbReference>
<dbReference type="PANTHER" id="PTHR45138:SF9">
    <property type="entry name" value="DIGUANYLATE CYCLASE DGCM-RELATED"/>
    <property type="match status" value="1"/>
</dbReference>
<dbReference type="EMBL" id="CP034235">
    <property type="protein sequence ID" value="QGQ99567.1"/>
    <property type="molecule type" value="Genomic_DNA"/>
</dbReference>
<keyword evidence="1" id="KW-0812">Transmembrane</keyword>
<dbReference type="InterPro" id="IPR000160">
    <property type="entry name" value="GGDEF_dom"/>
</dbReference>
<dbReference type="RefSeq" id="WP_155704731.1">
    <property type="nucleotide sequence ID" value="NZ_CP034235.1"/>
</dbReference>
<dbReference type="CDD" id="cd01949">
    <property type="entry name" value="GGDEF"/>
    <property type="match status" value="1"/>
</dbReference>